<evidence type="ECO:0000313" key="1">
    <source>
        <dbReference type="EMBL" id="GFY60483.1"/>
    </source>
</evidence>
<organism evidence="1 2">
    <name type="scientific">Trichonephila inaurata madagascariensis</name>
    <dbReference type="NCBI Taxonomy" id="2747483"/>
    <lineage>
        <taxon>Eukaryota</taxon>
        <taxon>Metazoa</taxon>
        <taxon>Ecdysozoa</taxon>
        <taxon>Arthropoda</taxon>
        <taxon>Chelicerata</taxon>
        <taxon>Arachnida</taxon>
        <taxon>Araneae</taxon>
        <taxon>Araneomorphae</taxon>
        <taxon>Entelegynae</taxon>
        <taxon>Araneoidea</taxon>
        <taxon>Nephilidae</taxon>
        <taxon>Trichonephila</taxon>
        <taxon>Trichonephila inaurata</taxon>
    </lineage>
</organism>
<comment type="caution">
    <text evidence="1">The sequence shown here is derived from an EMBL/GenBank/DDBJ whole genome shotgun (WGS) entry which is preliminary data.</text>
</comment>
<gene>
    <name evidence="1" type="primary">C0J52_26690</name>
    <name evidence="1" type="ORF">TNIN_162941</name>
</gene>
<protein>
    <submittedName>
        <fullName evidence="1">Uncharacterized protein</fullName>
    </submittedName>
</protein>
<dbReference type="EMBL" id="BMAV01013168">
    <property type="protein sequence ID" value="GFY60483.1"/>
    <property type="molecule type" value="Genomic_DNA"/>
</dbReference>
<reference evidence="1" key="1">
    <citation type="submission" date="2020-08" db="EMBL/GenBank/DDBJ databases">
        <title>Multicomponent nature underlies the extraordinary mechanical properties of spider dragline silk.</title>
        <authorList>
            <person name="Kono N."/>
            <person name="Nakamura H."/>
            <person name="Mori M."/>
            <person name="Yoshida Y."/>
            <person name="Ohtoshi R."/>
            <person name="Malay A.D."/>
            <person name="Moran D.A.P."/>
            <person name="Tomita M."/>
            <person name="Numata K."/>
            <person name="Arakawa K."/>
        </authorList>
    </citation>
    <scope>NUCLEOTIDE SEQUENCE</scope>
</reference>
<keyword evidence="2" id="KW-1185">Reference proteome</keyword>
<accession>A0A8X7CBB5</accession>
<evidence type="ECO:0000313" key="2">
    <source>
        <dbReference type="Proteomes" id="UP000886998"/>
    </source>
</evidence>
<dbReference type="OrthoDB" id="6435261at2759"/>
<sequence>MTFTKPQKAQNAFWGLRPPHFDNDGFIKKKVFVLRLPRDLVELRGRIRNEFAAITKDMLMRVWTEMEYCLDICRVTKDALIESL</sequence>
<proteinExistence type="predicted"/>
<dbReference type="AlphaFoldDB" id="A0A8X7CBB5"/>
<name>A0A8X7CBB5_9ARAC</name>
<dbReference type="Proteomes" id="UP000886998">
    <property type="component" value="Unassembled WGS sequence"/>
</dbReference>